<gene>
    <name evidence="8 9" type="primary">nuoK</name>
    <name evidence="9" type="ORF">E6H05_04255</name>
</gene>
<keyword evidence="3 8" id="KW-0813">Transport</keyword>
<keyword evidence="8" id="KW-1003">Cell membrane</keyword>
<evidence type="ECO:0000256" key="8">
    <source>
        <dbReference type="HAMAP-Rule" id="MF_01456"/>
    </source>
</evidence>
<dbReference type="PANTHER" id="PTHR11434">
    <property type="entry name" value="NADH-UBIQUINONE OXIDOREDUCTASE SUBUNIT ND4L"/>
    <property type="match status" value="1"/>
</dbReference>
<evidence type="ECO:0000256" key="5">
    <source>
        <dbReference type="ARBA" id="ARBA00022719"/>
    </source>
</evidence>
<comment type="caution">
    <text evidence="9">The sequence shown here is derived from an EMBL/GenBank/DDBJ whole genome shotgun (WGS) entry which is preliminary data.</text>
</comment>
<reference evidence="9 10" key="1">
    <citation type="journal article" date="2019" name="Nat. Microbiol.">
        <title>Mediterranean grassland soil C-N compound turnover is dependent on rainfall and depth, and is mediated by genomically divergent microorganisms.</title>
        <authorList>
            <person name="Diamond S."/>
            <person name="Andeer P.F."/>
            <person name="Li Z."/>
            <person name="Crits-Christoph A."/>
            <person name="Burstein D."/>
            <person name="Anantharaman K."/>
            <person name="Lane K.R."/>
            <person name="Thomas B.C."/>
            <person name="Pan C."/>
            <person name="Northen T.R."/>
            <person name="Banfield J.F."/>
        </authorList>
    </citation>
    <scope>NUCLEOTIDE SEQUENCE [LARGE SCALE GENOMIC DNA]</scope>
    <source>
        <strain evidence="9">NP_8</strain>
    </source>
</reference>
<dbReference type="FunFam" id="1.10.287.3510:FF:000001">
    <property type="entry name" value="NADH-quinone oxidoreductase subunit K"/>
    <property type="match status" value="1"/>
</dbReference>
<dbReference type="NCBIfam" id="NF004320">
    <property type="entry name" value="PRK05715.1-2"/>
    <property type="match status" value="1"/>
</dbReference>
<keyword evidence="6 8" id="KW-1133">Transmembrane helix</keyword>
<feature type="transmembrane region" description="Helical" evidence="8">
    <location>
        <begin position="6"/>
        <end position="24"/>
    </location>
</feature>
<dbReference type="NCBIfam" id="NF004321">
    <property type="entry name" value="PRK05715.1-3"/>
    <property type="match status" value="1"/>
</dbReference>
<name>A0A537IY47_9BACT</name>
<proteinExistence type="inferred from homology"/>
<dbReference type="HAMAP" id="MF_01456">
    <property type="entry name" value="NDH1_NuoK"/>
    <property type="match status" value="1"/>
</dbReference>
<keyword evidence="8" id="KW-0520">NAD</keyword>
<dbReference type="InterPro" id="IPR001133">
    <property type="entry name" value="NADH_UbQ_OxRdtase_chain4L/K"/>
</dbReference>
<dbReference type="GO" id="GO:0005886">
    <property type="term" value="C:plasma membrane"/>
    <property type="evidence" value="ECO:0007669"/>
    <property type="project" value="UniProtKB-SubCell"/>
</dbReference>
<accession>A0A537IY47</accession>
<dbReference type="EC" id="7.1.1.-" evidence="8"/>
<keyword evidence="7 8" id="KW-0472">Membrane</keyword>
<dbReference type="NCBIfam" id="NF004323">
    <property type="entry name" value="PRK05715.1-5"/>
    <property type="match status" value="1"/>
</dbReference>
<sequence>MQVGLTHYLVVSALLFCLGLYGILTRRNAVAILMGIELMLNAANINLVAFNRFVAPGAVAGQIFALVIITLAACEAAVGLALVMAAYRSLETIHVDEINLMKW</sequence>
<comment type="function">
    <text evidence="8">NDH-1 shuttles electrons from NADH, via FMN and iron-sulfur (Fe-S) centers, to quinones in the respiratory chain. The immediate electron acceptor for the enzyme in this species is believed to be ubiquinone. Couples the redox reaction to proton translocation (for every two electrons transferred, four hydrogen ions are translocated across the cytoplasmic membrane), and thus conserves the redox energy in a proton gradient.</text>
</comment>
<keyword evidence="9" id="KW-0560">Oxidoreductase</keyword>
<evidence type="ECO:0000313" key="10">
    <source>
        <dbReference type="Proteomes" id="UP000318834"/>
    </source>
</evidence>
<evidence type="ECO:0000256" key="4">
    <source>
        <dbReference type="ARBA" id="ARBA00022692"/>
    </source>
</evidence>
<dbReference type="Pfam" id="PF00420">
    <property type="entry name" value="Oxidored_q2"/>
    <property type="match status" value="1"/>
</dbReference>
<dbReference type="NCBIfam" id="NF004322">
    <property type="entry name" value="PRK05715.1-4"/>
    <property type="match status" value="1"/>
</dbReference>
<dbReference type="GO" id="GO:0030964">
    <property type="term" value="C:NADH dehydrogenase complex"/>
    <property type="evidence" value="ECO:0007669"/>
    <property type="project" value="TreeGrafter"/>
</dbReference>
<feature type="transmembrane region" description="Helical" evidence="8">
    <location>
        <begin position="63"/>
        <end position="87"/>
    </location>
</feature>
<protein>
    <recommendedName>
        <fullName evidence="8">NADH-quinone oxidoreductase subunit K</fullName>
        <ecNumber evidence="8">7.1.1.-</ecNumber>
    </recommendedName>
    <alternativeName>
        <fullName evidence="8">NADH dehydrogenase I subunit K</fullName>
    </alternativeName>
    <alternativeName>
        <fullName evidence="8">NDH-1 subunit K</fullName>
    </alternativeName>
</protein>
<dbReference type="GO" id="GO:0048038">
    <property type="term" value="F:quinone binding"/>
    <property type="evidence" value="ECO:0007669"/>
    <property type="project" value="UniProtKB-KW"/>
</dbReference>
<dbReference type="Gene3D" id="1.10.287.3510">
    <property type="match status" value="1"/>
</dbReference>
<dbReference type="GO" id="GO:0050136">
    <property type="term" value="F:NADH dehydrogenase (quinone) (non-electrogenic) activity"/>
    <property type="evidence" value="ECO:0007669"/>
    <property type="project" value="UniProtKB-UniRule"/>
</dbReference>
<comment type="subunit">
    <text evidence="8">NDH-1 is composed of 14 different subunits. Subunits NuoA, H, J, K, L, M, N constitute the membrane sector of the complex.</text>
</comment>
<keyword evidence="8" id="KW-1278">Translocase</keyword>
<comment type="similarity">
    <text evidence="2 8">Belongs to the complex I subunit 4L family.</text>
</comment>
<evidence type="ECO:0000256" key="3">
    <source>
        <dbReference type="ARBA" id="ARBA00022448"/>
    </source>
</evidence>
<dbReference type="EMBL" id="VBAP01000027">
    <property type="protein sequence ID" value="TMI76195.1"/>
    <property type="molecule type" value="Genomic_DNA"/>
</dbReference>
<dbReference type="Proteomes" id="UP000318834">
    <property type="component" value="Unassembled WGS sequence"/>
</dbReference>
<evidence type="ECO:0000256" key="2">
    <source>
        <dbReference type="ARBA" id="ARBA00010519"/>
    </source>
</evidence>
<keyword evidence="4 8" id="KW-0812">Transmembrane</keyword>
<keyword evidence="8" id="KW-0830">Ubiquinone</keyword>
<evidence type="ECO:0000256" key="6">
    <source>
        <dbReference type="ARBA" id="ARBA00022989"/>
    </source>
</evidence>
<comment type="subcellular location">
    <subcellularLocation>
        <location evidence="8">Cell membrane</location>
        <topology evidence="8">Multi-pass membrane protein</topology>
    </subcellularLocation>
    <subcellularLocation>
        <location evidence="1">Membrane</location>
        <topology evidence="1">Multi-pass membrane protein</topology>
    </subcellularLocation>
</comment>
<comment type="catalytic activity">
    <reaction evidence="8">
        <text>a quinone + NADH + 5 H(+)(in) = a quinol + NAD(+) + 4 H(+)(out)</text>
        <dbReference type="Rhea" id="RHEA:57888"/>
        <dbReference type="ChEBI" id="CHEBI:15378"/>
        <dbReference type="ChEBI" id="CHEBI:24646"/>
        <dbReference type="ChEBI" id="CHEBI:57540"/>
        <dbReference type="ChEBI" id="CHEBI:57945"/>
        <dbReference type="ChEBI" id="CHEBI:132124"/>
    </reaction>
</comment>
<dbReference type="GO" id="GO:0042773">
    <property type="term" value="P:ATP synthesis coupled electron transport"/>
    <property type="evidence" value="ECO:0007669"/>
    <property type="project" value="InterPro"/>
</dbReference>
<evidence type="ECO:0000313" key="9">
    <source>
        <dbReference type="EMBL" id="TMI76195.1"/>
    </source>
</evidence>
<dbReference type="InterPro" id="IPR039428">
    <property type="entry name" value="NUOK/Mnh_C1-like"/>
</dbReference>
<evidence type="ECO:0000256" key="7">
    <source>
        <dbReference type="ARBA" id="ARBA00023136"/>
    </source>
</evidence>
<dbReference type="AlphaFoldDB" id="A0A537IY47"/>
<feature type="transmembrane region" description="Helical" evidence="8">
    <location>
        <begin position="31"/>
        <end position="51"/>
    </location>
</feature>
<organism evidence="9 10">
    <name type="scientific">Candidatus Segetimicrobium genomatis</name>
    <dbReference type="NCBI Taxonomy" id="2569760"/>
    <lineage>
        <taxon>Bacteria</taxon>
        <taxon>Bacillati</taxon>
        <taxon>Candidatus Sysuimicrobiota</taxon>
        <taxon>Candidatus Sysuimicrobiia</taxon>
        <taxon>Candidatus Sysuimicrobiales</taxon>
        <taxon>Candidatus Segetimicrobiaceae</taxon>
        <taxon>Candidatus Segetimicrobium</taxon>
    </lineage>
</organism>
<dbReference type="PANTHER" id="PTHR11434:SF16">
    <property type="entry name" value="NADH-UBIQUINONE OXIDOREDUCTASE CHAIN 4L"/>
    <property type="match status" value="1"/>
</dbReference>
<evidence type="ECO:0000256" key="1">
    <source>
        <dbReference type="ARBA" id="ARBA00004141"/>
    </source>
</evidence>
<keyword evidence="5 8" id="KW-0874">Quinone</keyword>